<dbReference type="KEGG" id="hhw:NCTC503_01144"/>
<keyword evidence="5" id="KW-1185">Reference proteome</keyword>
<dbReference type="GO" id="GO:0005524">
    <property type="term" value="F:ATP binding"/>
    <property type="evidence" value="ECO:0007669"/>
    <property type="project" value="InterPro"/>
</dbReference>
<dbReference type="Pfam" id="PF05362">
    <property type="entry name" value="Lon_C"/>
    <property type="match status" value="1"/>
</dbReference>
<feature type="active site" evidence="2">
    <location>
        <position position="677"/>
    </location>
</feature>
<dbReference type="GO" id="GO:0004252">
    <property type="term" value="F:serine-type endopeptidase activity"/>
    <property type="evidence" value="ECO:0007669"/>
    <property type="project" value="UniProtKB-UniRule"/>
</dbReference>
<name>A0A4U9R8H2_HATHI</name>
<gene>
    <name evidence="4" type="ORF">NCTC503_01144</name>
</gene>
<dbReference type="Gene3D" id="3.40.50.300">
    <property type="entry name" value="P-loop containing nucleotide triphosphate hydrolases"/>
    <property type="match status" value="1"/>
</dbReference>
<dbReference type="InterPro" id="IPR014721">
    <property type="entry name" value="Ribsml_uS5_D2-typ_fold_subgr"/>
</dbReference>
<dbReference type="EC" id="3.4.21.53" evidence="2"/>
<dbReference type="AlphaFoldDB" id="A0A4U9R8H2"/>
<evidence type="ECO:0000259" key="3">
    <source>
        <dbReference type="PROSITE" id="PS51786"/>
    </source>
</evidence>
<organism evidence="4 5">
    <name type="scientific">Hathewaya histolytica</name>
    <name type="common">Clostridium histolyticum</name>
    <dbReference type="NCBI Taxonomy" id="1498"/>
    <lineage>
        <taxon>Bacteria</taxon>
        <taxon>Bacillati</taxon>
        <taxon>Bacillota</taxon>
        <taxon>Clostridia</taxon>
        <taxon>Eubacteriales</taxon>
        <taxon>Clostridiaceae</taxon>
        <taxon>Hathewaya</taxon>
    </lineage>
</organism>
<proteinExistence type="inferred from homology"/>
<comment type="catalytic activity">
    <reaction evidence="2">
        <text>Hydrolysis of proteins in presence of ATP.</text>
        <dbReference type="EC" id="3.4.21.53"/>
    </reaction>
</comment>
<dbReference type="GO" id="GO:0006508">
    <property type="term" value="P:proteolysis"/>
    <property type="evidence" value="ECO:0007669"/>
    <property type="project" value="UniProtKB-KW"/>
</dbReference>
<dbReference type="EMBL" id="LR590481">
    <property type="protein sequence ID" value="VTQ87844.1"/>
    <property type="molecule type" value="Genomic_DNA"/>
</dbReference>
<dbReference type="Proteomes" id="UP000308489">
    <property type="component" value="Chromosome 1"/>
</dbReference>
<dbReference type="GO" id="GO:0004176">
    <property type="term" value="F:ATP-dependent peptidase activity"/>
    <property type="evidence" value="ECO:0007669"/>
    <property type="project" value="UniProtKB-UniRule"/>
</dbReference>
<feature type="domain" description="Lon proteolytic" evidence="3">
    <location>
        <begin position="544"/>
        <end position="739"/>
    </location>
</feature>
<dbReference type="GO" id="GO:0030163">
    <property type="term" value="P:protein catabolic process"/>
    <property type="evidence" value="ECO:0007669"/>
    <property type="project" value="InterPro"/>
</dbReference>
<dbReference type="InterPro" id="IPR020568">
    <property type="entry name" value="Ribosomal_Su5_D2-typ_SF"/>
</dbReference>
<sequence>MIKLLSYKDIFFDFDIEGIEISDIESKEIMDYKNIYEKLKKVININEPCFNIFLVDEVSEEKIEDLMDVIRKNSTKSKASDLAYINYGDGDKIRLKSFKSGNIRTVEKYLEYIKEFYSELIVKFYNSPDMNEKNAMLENSFKKRNEILKLLTIKGEEKGFKIVHNEEGFSFIPIGGEESLTEEEFDALDMDEKNKILSSLKEMKTYTKTVMKELKDIEDGYLEGMKHLLSEYLTNKTEGLKKEFGIKFRKDNSAIQFLLEISRCIERELIENMSKDFTDSAEKFISTICKYNMRIITENNNSIPVIYEKFPNYKNIFGYVQYKNKNDEYMSEVNHISVGSLLKANGGYLILDAKSILEEQGVYLELKKILKGKKFKFEESKGLLSLFSSEKSNLEEIPVDIKVILVGSYKYFNLFYNYDEDFRKLFKIHLESNPLIKIDSYCKEAMLKNMLQICKDYRCKPLTNKAIKEVARLFSKEAEKRDTLYFNHEKLKDIMILSSTYVKEEGKRGVSYEDIINLYNRESLIEKEIKEQYKNGKIILKINGNSIGEANGLSVIQGSGLKFGRPMRITCTCSKGKGEIIDIQKENDLSGKVHNKSVSILKGLLSNLIGGYNKIPVDFNVSFEQIYGMVEGDSASVAEALVIISSFLKIPIKQNIAVTGSINQFGDVQPVGGINHKIEGFFDTCKSLETIQNKGVLIPLRNTNNIVLKEEIEEEVRKGNFHIYAMENLLDAVEIMFHKEEFRNINIIEEMERELRKYTGKRDKK</sequence>
<evidence type="ECO:0000313" key="5">
    <source>
        <dbReference type="Proteomes" id="UP000308489"/>
    </source>
</evidence>
<dbReference type="RefSeq" id="WP_138209835.1">
    <property type="nucleotide sequence ID" value="NZ_CBCRUQ010000004.1"/>
</dbReference>
<dbReference type="InterPro" id="IPR027417">
    <property type="entry name" value="P-loop_NTPase"/>
</dbReference>
<dbReference type="SUPFAM" id="SSF54211">
    <property type="entry name" value="Ribosomal protein S5 domain 2-like"/>
    <property type="match status" value="1"/>
</dbReference>
<dbReference type="InterPro" id="IPR041699">
    <property type="entry name" value="AAA_32"/>
</dbReference>
<feature type="active site" evidence="2">
    <location>
        <position position="634"/>
    </location>
</feature>
<reference evidence="4 5" key="1">
    <citation type="submission" date="2019-05" db="EMBL/GenBank/DDBJ databases">
        <authorList>
            <consortium name="Pathogen Informatics"/>
        </authorList>
    </citation>
    <scope>NUCLEOTIDE SEQUENCE [LARGE SCALE GENOMIC DNA]</scope>
    <source>
        <strain evidence="4 5">NCTC503</strain>
    </source>
</reference>
<dbReference type="InterPro" id="IPR027065">
    <property type="entry name" value="Lon_Prtase"/>
</dbReference>
<keyword evidence="2" id="KW-0378">Hydrolase</keyword>
<dbReference type="InterPro" id="IPR008269">
    <property type="entry name" value="Lon_proteolytic"/>
</dbReference>
<evidence type="ECO:0000256" key="2">
    <source>
        <dbReference type="PROSITE-ProRule" id="PRU01122"/>
    </source>
</evidence>
<comment type="similarity">
    <text evidence="2">Belongs to the peptidase S16 family.</text>
</comment>
<dbReference type="PROSITE" id="PS51786">
    <property type="entry name" value="LON_PROTEOLYTIC"/>
    <property type="match status" value="1"/>
</dbReference>
<protein>
    <recommendedName>
        <fullName evidence="2">endopeptidase La</fullName>
        <ecNumber evidence="2">3.4.21.53</ecNumber>
    </recommendedName>
</protein>
<accession>A0A4U9R8H2</accession>
<dbReference type="Gene3D" id="3.30.230.10">
    <property type="match status" value="1"/>
</dbReference>
<dbReference type="OrthoDB" id="9758568at2"/>
<keyword evidence="1 2" id="KW-0645">Protease</keyword>
<evidence type="ECO:0000256" key="1">
    <source>
        <dbReference type="ARBA" id="ARBA00022670"/>
    </source>
</evidence>
<dbReference type="PANTHER" id="PTHR10046">
    <property type="entry name" value="ATP DEPENDENT LON PROTEASE FAMILY MEMBER"/>
    <property type="match status" value="1"/>
</dbReference>
<keyword evidence="2" id="KW-0720">Serine protease</keyword>
<evidence type="ECO:0000313" key="4">
    <source>
        <dbReference type="EMBL" id="VTQ87844.1"/>
    </source>
</evidence>
<dbReference type="Pfam" id="PF13654">
    <property type="entry name" value="AAA_32"/>
    <property type="match status" value="1"/>
</dbReference>